<name>A0A239DPF6_9BACT</name>
<accession>A0A239DPF6</accession>
<dbReference type="Gene3D" id="1.20.1270.360">
    <property type="match status" value="1"/>
</dbReference>
<reference evidence="2" key="1">
    <citation type="submission" date="2017-06" db="EMBL/GenBank/DDBJ databases">
        <authorList>
            <person name="Varghese N."/>
            <person name="Submissions S."/>
        </authorList>
    </citation>
    <scope>NUCLEOTIDE SEQUENCE [LARGE SCALE GENOMIC DNA]</scope>
    <source>
        <strain evidence="2">NKM1</strain>
    </source>
</reference>
<dbReference type="CDD" id="cd08026">
    <property type="entry name" value="DUF326"/>
    <property type="match status" value="1"/>
</dbReference>
<dbReference type="Proteomes" id="UP000198432">
    <property type="component" value="Unassembled WGS sequence"/>
</dbReference>
<evidence type="ECO:0000313" key="1">
    <source>
        <dbReference type="EMBL" id="SNS34396.1"/>
    </source>
</evidence>
<protein>
    <recommendedName>
        <fullName evidence="3">Four-helix bundle copper-binding protein</fullName>
    </recommendedName>
</protein>
<evidence type="ECO:0008006" key="3">
    <source>
        <dbReference type="Google" id="ProtNLM"/>
    </source>
</evidence>
<organism evidence="1 2">
    <name type="scientific">Pontibacter ummariensis</name>
    <dbReference type="NCBI Taxonomy" id="1610492"/>
    <lineage>
        <taxon>Bacteria</taxon>
        <taxon>Pseudomonadati</taxon>
        <taxon>Bacteroidota</taxon>
        <taxon>Cytophagia</taxon>
        <taxon>Cytophagales</taxon>
        <taxon>Hymenobacteraceae</taxon>
        <taxon>Pontibacter</taxon>
    </lineage>
</organism>
<dbReference type="AlphaFoldDB" id="A0A239DPF6"/>
<dbReference type="OrthoDB" id="5396211at2"/>
<gene>
    <name evidence="1" type="ORF">SAMN06296052_10566</name>
</gene>
<dbReference type="EMBL" id="FZOQ01000005">
    <property type="protein sequence ID" value="SNS34396.1"/>
    <property type="molecule type" value="Genomic_DNA"/>
</dbReference>
<dbReference type="InterPro" id="IPR044543">
    <property type="entry name" value="YHJQ-like"/>
</dbReference>
<dbReference type="Pfam" id="PF03860">
    <property type="entry name" value="Csp"/>
    <property type="match status" value="1"/>
</dbReference>
<keyword evidence="2" id="KW-1185">Reference proteome</keyword>
<dbReference type="PANTHER" id="PTHR37310">
    <property type="entry name" value="CYTOPLASMIC PROTEIN-RELATED"/>
    <property type="match status" value="1"/>
</dbReference>
<dbReference type="RefSeq" id="WP_089318499.1">
    <property type="nucleotide sequence ID" value="NZ_FZOQ01000005.1"/>
</dbReference>
<proteinExistence type="predicted"/>
<dbReference type="PANTHER" id="PTHR37310:SF1">
    <property type="entry name" value="CYTOPLASMIC PROTEIN"/>
    <property type="match status" value="1"/>
</dbReference>
<evidence type="ECO:0000313" key="2">
    <source>
        <dbReference type="Proteomes" id="UP000198432"/>
    </source>
</evidence>
<dbReference type="InterPro" id="IPR005560">
    <property type="entry name" value="Csp_YhjQ"/>
</dbReference>
<sequence>MNHNHEHNNSPHQDLLHILAQCADECDHCFDECLDNDRTDELVRALRACRDCAKICRMTASLVASNSMFAQRMVDLCAEACQQCADVCQNHKEEEHECKACAKICRDCVEACRNYKGVGA</sequence>